<evidence type="ECO:0000313" key="5">
    <source>
        <dbReference type="Proteomes" id="UP000003706"/>
    </source>
</evidence>
<dbReference type="AlphaFoldDB" id="H1KWI1"/>
<dbReference type="STRING" id="647171.MetfoDRAFT_0154"/>
<protein>
    <submittedName>
        <fullName evidence="4">NifH/frxC-family protein</fullName>
    </submittedName>
</protein>
<evidence type="ECO:0000256" key="1">
    <source>
        <dbReference type="ARBA" id="ARBA00022723"/>
    </source>
</evidence>
<organism evidence="4 5">
    <name type="scientific">Methanotorris formicicus Mc-S-70</name>
    <dbReference type="NCBI Taxonomy" id="647171"/>
    <lineage>
        <taxon>Archaea</taxon>
        <taxon>Methanobacteriati</taxon>
        <taxon>Methanobacteriota</taxon>
        <taxon>Methanomada group</taxon>
        <taxon>Methanococci</taxon>
        <taxon>Methanococcales</taxon>
        <taxon>Methanocaldococcaceae</taxon>
        <taxon>Methanotorris</taxon>
    </lineage>
</organism>
<dbReference type="Proteomes" id="UP000003706">
    <property type="component" value="Unassembled WGS sequence"/>
</dbReference>
<keyword evidence="1" id="KW-0479">Metal-binding</keyword>
<gene>
    <name evidence="4" type="ORF">MetfoDRAFT_0154</name>
</gene>
<keyword evidence="3" id="KW-0067">ATP-binding</keyword>
<comment type="caution">
    <text evidence="4">The sequence shown here is derived from an EMBL/GenBank/DDBJ whole genome shotgun (WGS) entry which is preliminary data.</text>
</comment>
<dbReference type="GO" id="GO:0005524">
    <property type="term" value="F:ATP binding"/>
    <property type="evidence" value="ECO:0007669"/>
    <property type="project" value="UniProtKB-KW"/>
</dbReference>
<keyword evidence="2" id="KW-0547">Nucleotide-binding</keyword>
<dbReference type="GO" id="GO:0046872">
    <property type="term" value="F:metal ion binding"/>
    <property type="evidence" value="ECO:0007669"/>
    <property type="project" value="UniProtKB-KW"/>
</dbReference>
<keyword evidence="5" id="KW-1185">Reference proteome</keyword>
<dbReference type="GO" id="GO:0016491">
    <property type="term" value="F:oxidoreductase activity"/>
    <property type="evidence" value="ECO:0007669"/>
    <property type="project" value="InterPro"/>
</dbReference>
<accession>H1KWI1</accession>
<sequence length="64" mass="7564">MFPDSEIANTFREIAKAIYENKNRVIPNPLSEEELDEITEKIDVLNIYRTFAIYYFFKKASLSL</sequence>
<dbReference type="InterPro" id="IPR000392">
    <property type="entry name" value="NifH/frxC"/>
</dbReference>
<proteinExistence type="predicted"/>
<reference evidence="4 5" key="1">
    <citation type="submission" date="2011-09" db="EMBL/GenBank/DDBJ databases">
        <title>The draft genome of Methanotorris formicicus Mc-S-70.</title>
        <authorList>
            <consortium name="US DOE Joint Genome Institute (JGI-PGF)"/>
            <person name="Lucas S."/>
            <person name="Han J."/>
            <person name="Lapidus A."/>
            <person name="Cheng J.-F."/>
            <person name="Goodwin L."/>
            <person name="Pitluck S."/>
            <person name="Peters L."/>
            <person name="Land M.L."/>
            <person name="Hauser L."/>
            <person name="Sieprawska-Lupa M."/>
            <person name="Takai K."/>
            <person name="Miyazaki J."/>
            <person name="Whitman W."/>
            <person name="Woyke T.J."/>
        </authorList>
    </citation>
    <scope>NUCLEOTIDE SEQUENCE [LARGE SCALE GENOMIC DNA]</scope>
    <source>
        <strain evidence="4 5">Mc-S-70</strain>
    </source>
</reference>
<evidence type="ECO:0000256" key="2">
    <source>
        <dbReference type="ARBA" id="ARBA00022741"/>
    </source>
</evidence>
<evidence type="ECO:0000313" key="4">
    <source>
        <dbReference type="EMBL" id="EHP89558.1"/>
    </source>
</evidence>
<dbReference type="Pfam" id="PF00142">
    <property type="entry name" value="Fer4_NifH"/>
    <property type="match status" value="1"/>
</dbReference>
<dbReference type="EMBL" id="AGJL01000002">
    <property type="protein sequence ID" value="EHP89558.1"/>
    <property type="molecule type" value="Genomic_DNA"/>
</dbReference>
<evidence type="ECO:0000256" key="3">
    <source>
        <dbReference type="ARBA" id="ARBA00022840"/>
    </source>
</evidence>
<name>H1KWI1_9EURY</name>
<dbReference type="PATRIC" id="fig|647171.4.peg.151"/>